<dbReference type="FunFam" id="3.30.160.60:FF:000100">
    <property type="entry name" value="Zinc finger 45-like"/>
    <property type="match status" value="2"/>
</dbReference>
<dbReference type="AlphaFoldDB" id="A0A4P9ZIM4"/>
<evidence type="ECO:0000256" key="1">
    <source>
        <dbReference type="ARBA" id="ARBA00004123"/>
    </source>
</evidence>
<organism evidence="9 10">
    <name type="scientific">Metschnikowia bicuspidata</name>
    <dbReference type="NCBI Taxonomy" id="27322"/>
    <lineage>
        <taxon>Eukaryota</taxon>
        <taxon>Fungi</taxon>
        <taxon>Dikarya</taxon>
        <taxon>Ascomycota</taxon>
        <taxon>Saccharomycotina</taxon>
        <taxon>Pichiomycetes</taxon>
        <taxon>Metschnikowiaceae</taxon>
        <taxon>Metschnikowia</taxon>
    </lineage>
</organism>
<gene>
    <name evidence="9" type="ORF">METBISCDRAFT_29734</name>
</gene>
<evidence type="ECO:0000256" key="3">
    <source>
        <dbReference type="ARBA" id="ARBA00022737"/>
    </source>
</evidence>
<evidence type="ECO:0000256" key="2">
    <source>
        <dbReference type="ARBA" id="ARBA00022723"/>
    </source>
</evidence>
<dbReference type="PANTHER" id="PTHR24394:SF44">
    <property type="entry name" value="ZINC FINGER PROTEIN 271-LIKE"/>
    <property type="match status" value="1"/>
</dbReference>
<keyword evidence="2" id="KW-0479">Metal-binding</keyword>
<dbReference type="PANTHER" id="PTHR24394">
    <property type="entry name" value="ZINC FINGER PROTEIN"/>
    <property type="match status" value="1"/>
</dbReference>
<proteinExistence type="predicted"/>
<keyword evidence="5" id="KW-0862">Zinc</keyword>
<dbReference type="OrthoDB" id="8922241at2759"/>
<reference evidence="10" key="1">
    <citation type="journal article" date="2018" name="Nat. Microbiol.">
        <title>Leveraging single-cell genomics to expand the fungal tree of life.</title>
        <authorList>
            <person name="Ahrendt S.R."/>
            <person name="Quandt C.A."/>
            <person name="Ciobanu D."/>
            <person name="Clum A."/>
            <person name="Salamov A."/>
            <person name="Andreopoulos B."/>
            <person name="Cheng J.F."/>
            <person name="Woyke T."/>
            <person name="Pelin A."/>
            <person name="Henrissat B."/>
            <person name="Reynolds N.K."/>
            <person name="Benny G.L."/>
            <person name="Smith M.E."/>
            <person name="James T.Y."/>
            <person name="Grigoriev I.V."/>
        </authorList>
    </citation>
    <scope>NUCLEOTIDE SEQUENCE [LARGE SCALE GENOMIC DNA]</scope>
    <source>
        <strain evidence="10">Baker2002</strain>
    </source>
</reference>
<dbReference type="PROSITE" id="PS50157">
    <property type="entry name" value="ZINC_FINGER_C2H2_2"/>
    <property type="match status" value="2"/>
</dbReference>
<feature type="domain" description="C2H2-type" evidence="8">
    <location>
        <begin position="239"/>
        <end position="266"/>
    </location>
</feature>
<evidence type="ECO:0000256" key="4">
    <source>
        <dbReference type="ARBA" id="ARBA00022771"/>
    </source>
</evidence>
<keyword evidence="6" id="KW-0539">Nucleus</keyword>
<dbReference type="EMBL" id="ML004433">
    <property type="protein sequence ID" value="RKP32191.1"/>
    <property type="molecule type" value="Genomic_DNA"/>
</dbReference>
<evidence type="ECO:0000256" key="7">
    <source>
        <dbReference type="PROSITE-ProRule" id="PRU00042"/>
    </source>
</evidence>
<name>A0A4P9ZIM4_9ASCO</name>
<keyword evidence="10" id="KW-1185">Reference proteome</keyword>
<keyword evidence="3" id="KW-0677">Repeat</keyword>
<dbReference type="GO" id="GO:0000981">
    <property type="term" value="F:DNA-binding transcription factor activity, RNA polymerase II-specific"/>
    <property type="evidence" value="ECO:0007669"/>
    <property type="project" value="TreeGrafter"/>
</dbReference>
<dbReference type="Gene3D" id="3.30.160.60">
    <property type="entry name" value="Classic Zinc Finger"/>
    <property type="match status" value="2"/>
</dbReference>
<dbReference type="InterPro" id="IPR013087">
    <property type="entry name" value="Znf_C2H2_type"/>
</dbReference>
<sequence>MAYSTFGGDSLPTHAPMPNSFNFLQRHSPVVEHNVSYARSGALQHPQLVPTGLDLLAPTNLQDQQNHQTMVHAGPDMPLGAQINGDMDEDARFIRIADDALVATSTEFNLIVDQNIQDLLVRLRYVLSPHGNPIHSAENIHANENGQLMIQQFYKDFSNLRNDIFDGSFEAAPRNRRPNTKNDWDFLLNKESPNATTENGDLHSPSGERKYPCEDCLRSFHRSSDLRRHVKQHFKIPANICAQCGKGFARKDALKRHLGTMTCKRNASKKLYRKNLDYLAS</sequence>
<protein>
    <recommendedName>
        <fullName evidence="8">C2H2-type domain-containing protein</fullName>
    </recommendedName>
</protein>
<comment type="subcellular location">
    <subcellularLocation>
        <location evidence="1">Nucleus</location>
    </subcellularLocation>
</comment>
<evidence type="ECO:0000259" key="8">
    <source>
        <dbReference type="PROSITE" id="PS50157"/>
    </source>
</evidence>
<keyword evidence="4 7" id="KW-0863">Zinc-finger</keyword>
<evidence type="ECO:0000313" key="10">
    <source>
        <dbReference type="Proteomes" id="UP000268321"/>
    </source>
</evidence>
<feature type="domain" description="C2H2-type" evidence="8">
    <location>
        <begin position="211"/>
        <end position="233"/>
    </location>
</feature>
<dbReference type="Proteomes" id="UP000268321">
    <property type="component" value="Unassembled WGS sequence"/>
</dbReference>
<dbReference type="GO" id="GO:0005634">
    <property type="term" value="C:nucleus"/>
    <property type="evidence" value="ECO:0007669"/>
    <property type="project" value="UniProtKB-SubCell"/>
</dbReference>
<dbReference type="SMART" id="SM00355">
    <property type="entry name" value="ZnF_C2H2"/>
    <property type="match status" value="2"/>
</dbReference>
<evidence type="ECO:0000256" key="5">
    <source>
        <dbReference type="ARBA" id="ARBA00022833"/>
    </source>
</evidence>
<dbReference type="PROSITE" id="PS00028">
    <property type="entry name" value="ZINC_FINGER_C2H2_1"/>
    <property type="match status" value="1"/>
</dbReference>
<evidence type="ECO:0000256" key="6">
    <source>
        <dbReference type="ARBA" id="ARBA00023242"/>
    </source>
</evidence>
<dbReference type="Pfam" id="PF00096">
    <property type="entry name" value="zf-C2H2"/>
    <property type="match status" value="2"/>
</dbReference>
<dbReference type="GO" id="GO:0008270">
    <property type="term" value="F:zinc ion binding"/>
    <property type="evidence" value="ECO:0007669"/>
    <property type="project" value="UniProtKB-KW"/>
</dbReference>
<dbReference type="InterPro" id="IPR036236">
    <property type="entry name" value="Znf_C2H2_sf"/>
</dbReference>
<dbReference type="SUPFAM" id="SSF57667">
    <property type="entry name" value="beta-beta-alpha zinc fingers"/>
    <property type="match status" value="1"/>
</dbReference>
<accession>A0A4P9ZIM4</accession>
<evidence type="ECO:0000313" key="9">
    <source>
        <dbReference type="EMBL" id="RKP32191.1"/>
    </source>
</evidence>